<dbReference type="SUPFAM" id="SSF52047">
    <property type="entry name" value="RNI-like"/>
    <property type="match status" value="1"/>
</dbReference>
<dbReference type="SUPFAM" id="SSF81383">
    <property type="entry name" value="F-box domain"/>
    <property type="match status" value="1"/>
</dbReference>
<reference evidence="2" key="2">
    <citation type="submission" date="2025-08" db="UniProtKB">
        <authorList>
            <consortium name="RefSeq"/>
        </authorList>
    </citation>
    <scope>IDENTIFICATION</scope>
</reference>
<evidence type="ECO:0000313" key="2">
    <source>
        <dbReference type="RefSeq" id="XP_016469955.1"/>
    </source>
</evidence>
<dbReference type="InterPro" id="IPR053781">
    <property type="entry name" value="F-box_AtFBL13-like"/>
</dbReference>
<sequence>MARGDRDRLSDLPDEILIHILSMLPESDNKLIVRSSVLSKRWRFLWKAVPISLDFGRFVVKGNRDFVGSVNRELHYWRSFEKIRTFRVVLYNYEEMSKVKDVDLWVYFAIKVANVEDFTLEIESDSHLYEFPQFAYKNTSLRNLVLSGCKLNPSGSVNWTSLVSLSIRNIELTDGVMGKVLSGCPNLECLELSVPISLNLFVKGNRDFVGSVNRELHYWRSFEKIRKCMIVLYNYVEMSNVKDVDLWVYFAIKVANVEDSSLEIILQNEYELPQFAYKNTSLRNLVLTRCKLNPSGSVNWTSLVSLSIRRHRLTEGVVEKVLSGCPNLECLKLVQVWGIHRLEISSVKLRKLIIEEYTYGKLEILAPYIHHLQISGSCKGIRLKQKNVASLITTDLDYSNFYENLEEELSCLNEFLHGVAHVENLELSPWCIELLSLLELKGWKSPPSSRKFLKLNAALEQLDFPGVCSFLQSSSDLETLVIDWDYHDSREILSKYTNEDEQRRRFETYNFNSSLLHLKTIKIINFDGPLSGNKSILPYIKYFLKNATTLEKFVIAAKFKGSDVPQDYVKMAQEFQSFPRSSAQASVVFSY</sequence>
<dbReference type="PANTHER" id="PTHR31639">
    <property type="entry name" value="F-BOX PROTEIN-LIKE"/>
    <property type="match status" value="1"/>
</dbReference>
<dbReference type="Gene3D" id="3.80.10.10">
    <property type="entry name" value="Ribonuclease Inhibitor"/>
    <property type="match status" value="2"/>
</dbReference>
<name>A0A1S4A040_TOBAC</name>
<dbReference type="PANTHER" id="PTHR31639:SF172">
    <property type="entry name" value="F-BOX_LRR-REPEAT PROTEIN 25-LIKE"/>
    <property type="match status" value="1"/>
</dbReference>
<dbReference type="InterPro" id="IPR001810">
    <property type="entry name" value="F-box_dom"/>
</dbReference>
<dbReference type="RefSeq" id="XP_016469955.1">
    <property type="nucleotide sequence ID" value="XM_016614469.1"/>
</dbReference>
<dbReference type="PaxDb" id="4097-A0A1S4A040"/>
<dbReference type="KEGG" id="nta:107792274"/>
<proteinExistence type="predicted"/>
<dbReference type="InterPro" id="IPR006566">
    <property type="entry name" value="FBD"/>
</dbReference>
<accession>A0A1S4A040</accession>
<dbReference type="AlphaFoldDB" id="A0A1S4A040"/>
<dbReference type="CDD" id="cd22160">
    <property type="entry name" value="F-box_AtFBL13-like"/>
    <property type="match status" value="1"/>
</dbReference>
<protein>
    <submittedName>
        <fullName evidence="2">F-box/LRR-repeat protein At3g03360-like</fullName>
    </submittedName>
</protein>
<dbReference type="GeneID" id="107792274"/>
<dbReference type="InterPro" id="IPR055357">
    <property type="entry name" value="LRR_At1g61320_AtMIF1"/>
</dbReference>
<dbReference type="Pfam" id="PF00646">
    <property type="entry name" value="F-box"/>
    <property type="match status" value="1"/>
</dbReference>
<dbReference type="InterPro" id="IPR036047">
    <property type="entry name" value="F-box-like_dom_sf"/>
</dbReference>
<keyword evidence="1" id="KW-1185">Reference proteome</keyword>
<dbReference type="OrthoDB" id="1289318at2759"/>
<evidence type="ECO:0000313" key="1">
    <source>
        <dbReference type="Proteomes" id="UP000790787"/>
    </source>
</evidence>
<dbReference type="Gene3D" id="1.20.1280.50">
    <property type="match status" value="1"/>
</dbReference>
<dbReference type="InterPro" id="IPR032675">
    <property type="entry name" value="LRR_dom_sf"/>
</dbReference>
<reference evidence="1" key="1">
    <citation type="journal article" date="2014" name="Nat. Commun.">
        <title>The tobacco genome sequence and its comparison with those of tomato and potato.</title>
        <authorList>
            <person name="Sierro N."/>
            <person name="Battey J.N."/>
            <person name="Ouadi S."/>
            <person name="Bakaher N."/>
            <person name="Bovet L."/>
            <person name="Willig A."/>
            <person name="Goepfert S."/>
            <person name="Peitsch M.C."/>
            <person name="Ivanov N.V."/>
        </authorList>
    </citation>
    <scope>NUCLEOTIDE SEQUENCE [LARGE SCALE GENOMIC DNA]</scope>
</reference>
<dbReference type="PROSITE" id="PS50181">
    <property type="entry name" value="FBOX"/>
    <property type="match status" value="1"/>
</dbReference>
<dbReference type="SMART" id="SM00579">
    <property type="entry name" value="FBD"/>
    <property type="match status" value="1"/>
</dbReference>
<dbReference type="Proteomes" id="UP000790787">
    <property type="component" value="Chromosome 15"/>
</dbReference>
<organism evidence="1 2">
    <name type="scientific">Nicotiana tabacum</name>
    <name type="common">Common tobacco</name>
    <dbReference type="NCBI Taxonomy" id="4097"/>
    <lineage>
        <taxon>Eukaryota</taxon>
        <taxon>Viridiplantae</taxon>
        <taxon>Streptophyta</taxon>
        <taxon>Embryophyta</taxon>
        <taxon>Tracheophyta</taxon>
        <taxon>Spermatophyta</taxon>
        <taxon>Magnoliopsida</taxon>
        <taxon>eudicotyledons</taxon>
        <taxon>Gunneridae</taxon>
        <taxon>Pentapetalae</taxon>
        <taxon>asterids</taxon>
        <taxon>lamiids</taxon>
        <taxon>Solanales</taxon>
        <taxon>Solanaceae</taxon>
        <taxon>Nicotianoideae</taxon>
        <taxon>Nicotianeae</taxon>
        <taxon>Nicotiana</taxon>
    </lineage>
</organism>
<dbReference type="Pfam" id="PF23622">
    <property type="entry name" value="LRR_At1g61320_AtMIF1"/>
    <property type="match status" value="2"/>
</dbReference>
<gene>
    <name evidence="2" type="primary">LOC107792274</name>
</gene>